<dbReference type="RefSeq" id="WP_075510692.1">
    <property type="nucleotide sequence ID" value="NZ_CP089224.1"/>
</dbReference>
<name>A0A164AGY3_9MYCO</name>
<dbReference type="Pfam" id="PF05661">
    <property type="entry name" value="DUF808"/>
    <property type="match status" value="1"/>
</dbReference>
<dbReference type="InterPro" id="IPR008526">
    <property type="entry name" value="YedI"/>
</dbReference>
<accession>A0A164AGY3</accession>
<evidence type="ECO:0000256" key="1">
    <source>
        <dbReference type="SAM" id="Phobius"/>
    </source>
</evidence>
<dbReference type="EMBL" id="LWCI01000106">
    <property type="protein sequence ID" value="KZS62466.1"/>
    <property type="molecule type" value="Genomic_DNA"/>
</dbReference>
<dbReference type="PIRSF" id="PIRSF016660">
    <property type="entry name" value="YedI"/>
    <property type="match status" value="1"/>
</dbReference>
<keyword evidence="3" id="KW-1185">Reference proteome</keyword>
<dbReference type="PANTHER" id="PTHR30503:SF3">
    <property type="entry name" value="INNER MEMBRANE PROTEIN YEDI"/>
    <property type="match status" value="1"/>
</dbReference>
<dbReference type="PANTHER" id="PTHR30503">
    <property type="entry name" value="INNER MEMBRANE PROTEIN YEDI"/>
    <property type="match status" value="1"/>
</dbReference>
<organism evidence="2 3">
    <name type="scientific">Mycobacterium ostraviense</name>
    <dbReference type="NCBI Taxonomy" id="2738409"/>
    <lineage>
        <taxon>Bacteria</taxon>
        <taxon>Bacillati</taxon>
        <taxon>Actinomycetota</taxon>
        <taxon>Actinomycetes</taxon>
        <taxon>Mycobacteriales</taxon>
        <taxon>Mycobacteriaceae</taxon>
        <taxon>Mycobacterium</taxon>
    </lineage>
</organism>
<comment type="caution">
    <text evidence="2">The sequence shown here is derived from an EMBL/GenBank/DDBJ whole genome shotgun (WGS) entry which is preliminary data.</text>
</comment>
<sequence>MSAGLFGLLDDVAALARLAAASVDDIGSAAGHASVKAAGVVVDDTAVTPQYVHGIAAERELPIIKRIAIGSLRNKLLIILPAAMLLSQLVPWLLTPILMLGATYLCYEGAEKAWGSIRGHDSEAGPASEQEVVSGAVRTDLILSAEIMVIALNEVASQRFLPRLVILVVVALIITAVVYGAVGAIVKMDDVGLQLAETGSRLGRQVGRGLVAAMPKLLSALATVGTVAMLWVGGHILLVGSDRVGWHPPYALVQHFEEQVRHAAGSMGAVLAWPVDTGVSALIGLAVGAIVVPLVHVLPFRRDARTAG</sequence>
<dbReference type="AlphaFoldDB" id="A0A164AGY3"/>
<feature type="transmembrane region" description="Helical" evidence="1">
    <location>
        <begin position="76"/>
        <end position="94"/>
    </location>
</feature>
<feature type="transmembrane region" description="Helical" evidence="1">
    <location>
        <begin position="279"/>
        <end position="298"/>
    </location>
</feature>
<proteinExistence type="predicted"/>
<gene>
    <name evidence="2" type="ORF">A4G28_20715</name>
</gene>
<keyword evidence="1" id="KW-1133">Transmembrane helix</keyword>
<keyword evidence="1" id="KW-0472">Membrane</keyword>
<dbReference type="GO" id="GO:0005886">
    <property type="term" value="C:plasma membrane"/>
    <property type="evidence" value="ECO:0007669"/>
    <property type="project" value="TreeGrafter"/>
</dbReference>
<feature type="transmembrane region" description="Helical" evidence="1">
    <location>
        <begin position="217"/>
        <end position="238"/>
    </location>
</feature>
<dbReference type="Proteomes" id="UP000077342">
    <property type="component" value="Unassembled WGS sequence"/>
</dbReference>
<feature type="transmembrane region" description="Helical" evidence="1">
    <location>
        <begin position="164"/>
        <end position="186"/>
    </location>
</feature>
<keyword evidence="1" id="KW-0812">Transmembrane</keyword>
<reference evidence="3" key="1">
    <citation type="submission" date="2016-04" db="EMBL/GenBank/DDBJ databases">
        <authorList>
            <person name="Strapagiel D."/>
            <person name="Borowka P."/>
            <person name="Marciniak B."/>
            <person name="Bakula Z."/>
            <person name="Van Ingen J."/>
            <person name="Safianowska A."/>
            <person name="Dziadek J."/>
            <person name="Jagielski T."/>
        </authorList>
    </citation>
    <scope>NUCLEOTIDE SEQUENCE [LARGE SCALE GENOMIC DNA]</scope>
    <source>
        <strain evidence="3">1010001458</strain>
    </source>
</reference>
<protein>
    <submittedName>
        <fullName evidence="2">ABC transporter</fullName>
    </submittedName>
</protein>
<evidence type="ECO:0000313" key="3">
    <source>
        <dbReference type="Proteomes" id="UP000077342"/>
    </source>
</evidence>
<evidence type="ECO:0000313" key="2">
    <source>
        <dbReference type="EMBL" id="KZS62466.1"/>
    </source>
</evidence>